<evidence type="ECO:0000313" key="2">
    <source>
        <dbReference type="Proteomes" id="UP000727907"/>
    </source>
</evidence>
<keyword evidence="2" id="KW-1185">Reference proteome</keyword>
<reference evidence="1 2" key="1">
    <citation type="submission" date="2021-06" db="EMBL/GenBank/DDBJ databases">
        <authorList>
            <person name="Lee D.H."/>
        </authorList>
    </citation>
    <scope>NUCLEOTIDE SEQUENCE [LARGE SCALE GENOMIC DNA]</scope>
    <source>
        <strain evidence="1 2">MMS21-HV4-11</strain>
    </source>
</reference>
<comment type="caution">
    <text evidence="1">The sequence shown here is derived from an EMBL/GenBank/DDBJ whole genome shotgun (WGS) entry which is preliminary data.</text>
</comment>
<evidence type="ECO:0000313" key="1">
    <source>
        <dbReference type="EMBL" id="MBU8874639.1"/>
    </source>
</evidence>
<dbReference type="EMBL" id="JAHOPB010000001">
    <property type="protein sequence ID" value="MBU8874639.1"/>
    <property type="molecule type" value="Genomic_DNA"/>
</dbReference>
<name>A0ABS6IL49_9HYPH</name>
<dbReference type="Proteomes" id="UP000727907">
    <property type="component" value="Unassembled WGS sequence"/>
</dbReference>
<sequence length="66" mass="7244">MQCRRNLDRGDHSVAAGDNLPSVSLRLLEDHVGTRKKDKLGELLSFGYPTAKGLILKDGTLTDHNV</sequence>
<gene>
    <name evidence="1" type="ORF">KQ910_12765</name>
</gene>
<dbReference type="RefSeq" id="WP_216960529.1">
    <property type="nucleotide sequence ID" value="NZ_JAHOPB010000001.1"/>
</dbReference>
<proteinExistence type="predicted"/>
<accession>A0ABS6IL49</accession>
<organism evidence="1 2">
    <name type="scientific">Reyranella humidisoli</name>
    <dbReference type="NCBI Taxonomy" id="2849149"/>
    <lineage>
        <taxon>Bacteria</taxon>
        <taxon>Pseudomonadati</taxon>
        <taxon>Pseudomonadota</taxon>
        <taxon>Alphaproteobacteria</taxon>
        <taxon>Hyphomicrobiales</taxon>
        <taxon>Reyranellaceae</taxon>
        <taxon>Reyranella</taxon>
    </lineage>
</organism>
<protein>
    <submittedName>
        <fullName evidence="1">Uncharacterized protein</fullName>
    </submittedName>
</protein>